<reference evidence="1" key="1">
    <citation type="journal article" date="2019" name="Sci. Rep.">
        <title>Full-Length Transcriptome Survey and Expression Analysis of Parasitoid Wasp Chouioia cunea upon Exposure to 1-Dodecene.</title>
        <authorList>
            <person name="Pan L."/>
            <person name="Guo M."/>
            <person name="Jin X."/>
            <person name="Sun Z."/>
            <person name="Jiang H."/>
            <person name="Han J."/>
            <person name="Wang Y."/>
            <person name="Yan C."/>
            <person name="Li M."/>
        </authorList>
    </citation>
    <scope>NUCLEOTIDE SEQUENCE</scope>
</reference>
<evidence type="ECO:0000313" key="1">
    <source>
        <dbReference type="EMBL" id="QGW50255.1"/>
    </source>
</evidence>
<name>A0A6B9CPL7_9HYME</name>
<accession>A0A6B9CPL7</accession>
<protein>
    <submittedName>
        <fullName evidence="1">Chemosensory protein 8</fullName>
    </submittedName>
</protein>
<dbReference type="EMBL" id="MN616763">
    <property type="protein sequence ID" value="QGW50255.1"/>
    <property type="molecule type" value="mRNA"/>
</dbReference>
<sequence length="47" mass="5430">MLVPSRDYYQSSCLRVVGDVQEDRSNSLARSSSRYSRRNIVIFGTIF</sequence>
<dbReference type="AlphaFoldDB" id="A0A6B9CPL7"/>
<proteinExistence type="evidence at transcript level"/>
<organism evidence="1">
    <name type="scientific">Chouioia cunea</name>
    <dbReference type="NCBI Taxonomy" id="1570515"/>
    <lineage>
        <taxon>Eukaryota</taxon>
        <taxon>Metazoa</taxon>
        <taxon>Ecdysozoa</taxon>
        <taxon>Arthropoda</taxon>
        <taxon>Hexapoda</taxon>
        <taxon>Insecta</taxon>
        <taxon>Pterygota</taxon>
        <taxon>Neoptera</taxon>
        <taxon>Endopterygota</taxon>
        <taxon>Hymenoptera</taxon>
        <taxon>Apocrita</taxon>
        <taxon>Proctotrupomorpha</taxon>
        <taxon>Chalcidoidea</taxon>
        <taxon>Eulophidae</taxon>
        <taxon>Tetrastichinae</taxon>
        <taxon>Chouioia</taxon>
    </lineage>
</organism>